<proteinExistence type="predicted"/>
<dbReference type="Proteomes" id="UP000019202">
    <property type="component" value="Unassembled WGS sequence"/>
</dbReference>
<keyword evidence="2" id="KW-1185">Reference proteome</keyword>
<accession>W1IRN2</accession>
<protein>
    <submittedName>
        <fullName evidence="1">Tail sheath protein</fullName>
    </submittedName>
</protein>
<dbReference type="AlphaFoldDB" id="W1IRN2"/>
<dbReference type="EMBL" id="CBXF010000003">
    <property type="protein sequence ID" value="CDL81094.1"/>
    <property type="molecule type" value="Genomic_DNA"/>
</dbReference>
<dbReference type="RefSeq" id="WP_244590090.1">
    <property type="nucleotide sequence ID" value="NZ_CAWNPB010000045.1"/>
</dbReference>
<comment type="caution">
    <text evidence="1">The sequence shown here is derived from an EMBL/GenBank/DDBJ whole genome shotgun (WGS) entry which is preliminary data.</text>
</comment>
<gene>
    <name evidence="1" type="ORF">XSR1_1000001</name>
</gene>
<dbReference type="STRING" id="1427518.XSR1_1000001"/>
<evidence type="ECO:0000313" key="1">
    <source>
        <dbReference type="EMBL" id="CDL81094.1"/>
    </source>
</evidence>
<sequence length="415" mass="44630">MPPNAEATFSPATGGASVFAGVVVAKRGTPGVVLHVTPDTLKKVLGEPIHPHVDPNFEPYRHVYQALKGGNGYVVRVIPDDMQISILILTKGKEAGEKPRLYATTRPADPSKSSLMDIDAYFYIEIADGDDAQNRSLSLIKNPDRQGLFTLILKETDSLGHQTLLDTIQVSLDPEATNDMGQPAYLPVALENNTHRLSAGILSHNIGSLPEDYDGFEGGFSGTLANLSNKSYENAIAILRSSTVNYTSILSLGCYQPFVLSALAQLANEVRVDMFYDLLPSLGPSQAIDADQSHGFGHYAHICRYHFPYTCRDDFSGANVAYGLSGNAFVAKAKGVAMVSDVGGYHLSPAGQSRGIIHRRNIKPFAFVANINREAYVNSGINTVGFASDGAVMIDDALTTYSKKIISDTSMSIAP</sequence>
<organism evidence="1 2">
    <name type="scientific">Xenorhabdus szentirmaii DSM 16338</name>
    <dbReference type="NCBI Taxonomy" id="1427518"/>
    <lineage>
        <taxon>Bacteria</taxon>
        <taxon>Pseudomonadati</taxon>
        <taxon>Pseudomonadota</taxon>
        <taxon>Gammaproteobacteria</taxon>
        <taxon>Enterobacterales</taxon>
        <taxon>Morganellaceae</taxon>
        <taxon>Xenorhabdus</taxon>
    </lineage>
</organism>
<name>W1IRN2_9GAMM</name>
<reference evidence="1" key="1">
    <citation type="submission" date="2013-11" db="EMBL/GenBank/DDBJ databases">
        <title>Draft genome sequence and annotation of the entomopathogenic bacteria, Xenorhabdus cabanillasi strain JM26 and Xenorhabdus szentirmai strain DSM 16338.</title>
        <authorList>
            <person name="Gualtieri M."/>
            <person name="Ogier J.C."/>
            <person name="Pages S."/>
            <person name="Givaudan A."/>
            <person name="Gaudriault S."/>
        </authorList>
    </citation>
    <scope>NUCLEOTIDE SEQUENCE [LARGE SCALE GENOMIC DNA]</scope>
    <source>
        <strain evidence="1">DSM 16338</strain>
    </source>
</reference>
<evidence type="ECO:0000313" key="2">
    <source>
        <dbReference type="Proteomes" id="UP000019202"/>
    </source>
</evidence>